<organism evidence="9 10">
    <name type="scientific">Cryobacterium luteum</name>
    <dbReference type="NCBI Taxonomy" id="1424661"/>
    <lineage>
        <taxon>Bacteria</taxon>
        <taxon>Bacillati</taxon>
        <taxon>Actinomycetota</taxon>
        <taxon>Actinomycetes</taxon>
        <taxon>Micrococcales</taxon>
        <taxon>Microbacteriaceae</taxon>
        <taxon>Cryobacterium</taxon>
    </lineage>
</organism>
<dbReference type="GO" id="GO:0045892">
    <property type="term" value="P:negative regulation of DNA-templated transcription"/>
    <property type="evidence" value="ECO:0007669"/>
    <property type="project" value="TreeGrafter"/>
</dbReference>
<dbReference type="GO" id="GO:0005737">
    <property type="term" value="C:cytoplasm"/>
    <property type="evidence" value="ECO:0007669"/>
    <property type="project" value="UniProtKB-SubCell"/>
</dbReference>
<keyword evidence="7" id="KW-0238">DNA-binding</keyword>
<proteinExistence type="inferred from homology"/>
<sequence length="239" mass="26063">MSDLIDTTEMYLRTILDLEEEQIVPLRARISERLGHSGPTVSQTVARMERDGLVVVSGDRHLELTPAGRSKAVHVMRKHRLAERLLSDVIGLEWEFVHDEACRWEHVMSEQVERKILEILGHPTESPYGNPIPGLDELGDSPAVAFMAGVINVLSVVASSTVPVTAVIRRLGEPVQFDPELLLQLKQSGVMPGATGVFSAAGSYVLVQVEGFGAGLELPNEVASHIFVTTPTGYIPVAR</sequence>
<dbReference type="FunFam" id="1.10.60.10:FF:000001">
    <property type="entry name" value="Iron dependent repressor"/>
    <property type="match status" value="1"/>
</dbReference>
<dbReference type="GO" id="GO:0046983">
    <property type="term" value="F:protein dimerization activity"/>
    <property type="evidence" value="ECO:0007669"/>
    <property type="project" value="InterPro"/>
</dbReference>
<comment type="caution">
    <text evidence="9">The sequence shown here is derived from an EMBL/GenBank/DDBJ whole genome shotgun (WGS) entry which is preliminary data.</text>
</comment>
<dbReference type="STRING" id="1424661.SAMN05216281_12627"/>
<dbReference type="InterPro" id="IPR008988">
    <property type="entry name" value="Transcriptional_repressor_C"/>
</dbReference>
<comment type="subunit">
    <text evidence="3">Homodimer.</text>
</comment>
<dbReference type="InterPro" id="IPR036388">
    <property type="entry name" value="WH-like_DNA-bd_sf"/>
</dbReference>
<dbReference type="PANTHER" id="PTHR33238:SF10">
    <property type="entry name" value="IRON-DEPENDENT REPRESSOR IDER"/>
    <property type="match status" value="1"/>
</dbReference>
<keyword evidence="10" id="KW-1185">Reference proteome</keyword>
<dbReference type="InterPro" id="IPR038157">
    <property type="entry name" value="FeoA_core_dom"/>
</dbReference>
<evidence type="ECO:0000256" key="4">
    <source>
        <dbReference type="ARBA" id="ARBA00022490"/>
    </source>
</evidence>
<accession>A0A1H8LD22</accession>
<dbReference type="EMBL" id="SOFF01000056">
    <property type="protein sequence ID" value="TFB82603.1"/>
    <property type="molecule type" value="Genomic_DNA"/>
</dbReference>
<dbReference type="SMART" id="SM00529">
    <property type="entry name" value="HTH_DTXR"/>
    <property type="match status" value="1"/>
</dbReference>
<evidence type="ECO:0000256" key="7">
    <source>
        <dbReference type="ARBA" id="ARBA00023125"/>
    </source>
</evidence>
<dbReference type="GO" id="GO:0003677">
    <property type="term" value="F:DNA binding"/>
    <property type="evidence" value="ECO:0007669"/>
    <property type="project" value="UniProtKB-KW"/>
</dbReference>
<dbReference type="InterPro" id="IPR022687">
    <property type="entry name" value="HTH_DTXR"/>
</dbReference>
<gene>
    <name evidence="9" type="ORF">E3O10_17085</name>
</gene>
<evidence type="ECO:0000256" key="8">
    <source>
        <dbReference type="ARBA" id="ARBA00023163"/>
    </source>
</evidence>
<evidence type="ECO:0000256" key="6">
    <source>
        <dbReference type="ARBA" id="ARBA00023015"/>
    </source>
</evidence>
<dbReference type="InterPro" id="IPR022689">
    <property type="entry name" value="Iron_dep_repressor"/>
</dbReference>
<dbReference type="SUPFAM" id="SSF50037">
    <property type="entry name" value="C-terminal domain of transcriptional repressors"/>
    <property type="match status" value="1"/>
</dbReference>
<dbReference type="Gene3D" id="1.10.10.10">
    <property type="entry name" value="Winged helix-like DNA-binding domain superfamily/Winged helix DNA-binding domain"/>
    <property type="match status" value="1"/>
</dbReference>
<dbReference type="InterPro" id="IPR036390">
    <property type="entry name" value="WH_DNA-bd_sf"/>
</dbReference>
<comment type="similarity">
    <text evidence="2">Belongs to the DtxR/MntR family.</text>
</comment>
<dbReference type="Gene3D" id="2.30.30.90">
    <property type="match status" value="1"/>
</dbReference>
<dbReference type="InterPro" id="IPR050536">
    <property type="entry name" value="DtxR_MntR_Metal-Reg"/>
</dbReference>
<evidence type="ECO:0000256" key="5">
    <source>
        <dbReference type="ARBA" id="ARBA00023004"/>
    </source>
</evidence>
<dbReference type="SUPFAM" id="SSF47979">
    <property type="entry name" value="Iron-dependent repressor protein, dimerization domain"/>
    <property type="match status" value="1"/>
</dbReference>
<dbReference type="Pfam" id="PF02742">
    <property type="entry name" value="Fe_dep_repr_C"/>
    <property type="match status" value="1"/>
</dbReference>
<dbReference type="Pfam" id="PF01325">
    <property type="entry name" value="Fe_dep_repress"/>
    <property type="match status" value="1"/>
</dbReference>
<dbReference type="RefSeq" id="WP_092112502.1">
    <property type="nucleotide sequence ID" value="NZ_FOCN01000026.1"/>
</dbReference>
<dbReference type="GO" id="GO:0046914">
    <property type="term" value="F:transition metal ion binding"/>
    <property type="evidence" value="ECO:0007669"/>
    <property type="project" value="InterPro"/>
</dbReference>
<evidence type="ECO:0000313" key="10">
    <source>
        <dbReference type="Proteomes" id="UP000297654"/>
    </source>
</evidence>
<evidence type="ECO:0000256" key="1">
    <source>
        <dbReference type="ARBA" id="ARBA00004496"/>
    </source>
</evidence>
<protein>
    <submittedName>
        <fullName evidence="9">Metal-dependent transcriptional regulator</fullName>
    </submittedName>
</protein>
<evidence type="ECO:0000256" key="3">
    <source>
        <dbReference type="ARBA" id="ARBA00011738"/>
    </source>
</evidence>
<dbReference type="SUPFAM" id="SSF46785">
    <property type="entry name" value="Winged helix' DNA-binding domain"/>
    <property type="match status" value="1"/>
</dbReference>
<dbReference type="GO" id="GO:0003700">
    <property type="term" value="F:DNA-binding transcription factor activity"/>
    <property type="evidence" value="ECO:0007669"/>
    <property type="project" value="InterPro"/>
</dbReference>
<keyword evidence="8" id="KW-0804">Transcription</keyword>
<dbReference type="InterPro" id="IPR036421">
    <property type="entry name" value="Fe_dep_repressor_sf"/>
</dbReference>
<dbReference type="Proteomes" id="UP000297654">
    <property type="component" value="Unassembled WGS sequence"/>
</dbReference>
<dbReference type="AlphaFoldDB" id="A0A1H8LD22"/>
<dbReference type="PANTHER" id="PTHR33238">
    <property type="entry name" value="IRON (METAL) DEPENDENT REPRESSOR, DTXR FAMILY"/>
    <property type="match status" value="1"/>
</dbReference>
<keyword evidence="6" id="KW-0805">Transcription regulation</keyword>
<evidence type="ECO:0000313" key="9">
    <source>
        <dbReference type="EMBL" id="TFB82603.1"/>
    </source>
</evidence>
<evidence type="ECO:0000256" key="2">
    <source>
        <dbReference type="ARBA" id="ARBA00007871"/>
    </source>
</evidence>
<reference evidence="9 10" key="1">
    <citation type="submission" date="2019-03" db="EMBL/GenBank/DDBJ databases">
        <title>Genomics of glacier-inhabiting Cryobacterium strains.</title>
        <authorList>
            <person name="Liu Q."/>
            <person name="Xin Y.-H."/>
        </authorList>
    </citation>
    <scope>NUCLEOTIDE SEQUENCE [LARGE SCALE GENOMIC DNA]</scope>
    <source>
        <strain evidence="9 10">Hh15</strain>
    </source>
</reference>
<dbReference type="InterPro" id="IPR001367">
    <property type="entry name" value="Fe_dep_repressor"/>
</dbReference>
<dbReference type="PROSITE" id="PS50944">
    <property type="entry name" value="HTH_DTXR"/>
    <property type="match status" value="1"/>
</dbReference>
<comment type="subcellular location">
    <subcellularLocation>
        <location evidence="1">Cytoplasm</location>
    </subcellularLocation>
</comment>
<dbReference type="Gene3D" id="1.10.60.10">
    <property type="entry name" value="Iron dependent repressor, metal binding and dimerisation domain"/>
    <property type="match status" value="1"/>
</dbReference>
<keyword evidence="4" id="KW-0963">Cytoplasm</keyword>
<name>A0A1H8LD22_9MICO</name>
<dbReference type="OrthoDB" id="3208141at2"/>
<keyword evidence="5" id="KW-0408">Iron</keyword>